<dbReference type="Gene3D" id="2.130.10.10">
    <property type="entry name" value="YVTN repeat-like/Quinoprotein amine dehydrogenase"/>
    <property type="match status" value="1"/>
</dbReference>
<dbReference type="EMBL" id="JACJII010000001">
    <property type="protein sequence ID" value="MBA9006868.1"/>
    <property type="molecule type" value="Genomic_DNA"/>
</dbReference>
<dbReference type="Proteomes" id="UP000539313">
    <property type="component" value="Unassembled WGS sequence"/>
</dbReference>
<protein>
    <submittedName>
        <fullName evidence="2">Outer membrane protein assembly factor BamB</fullName>
    </submittedName>
</protein>
<dbReference type="InterPro" id="IPR011047">
    <property type="entry name" value="Quinoprotein_ADH-like_sf"/>
</dbReference>
<feature type="domain" description="Pyrrolo-quinoline quinone repeat" evidence="1">
    <location>
        <begin position="33"/>
        <end position="165"/>
    </location>
</feature>
<dbReference type="PANTHER" id="PTHR34512:SF30">
    <property type="entry name" value="OUTER MEMBRANE PROTEIN ASSEMBLY FACTOR BAMB"/>
    <property type="match status" value="1"/>
</dbReference>
<accession>A0A7W3RAX0</accession>
<dbReference type="PANTHER" id="PTHR34512">
    <property type="entry name" value="CELL SURFACE PROTEIN"/>
    <property type="match status" value="1"/>
</dbReference>
<dbReference type="SUPFAM" id="SSF50998">
    <property type="entry name" value="Quinoprotein alcohol dehydrogenase-like"/>
    <property type="match status" value="2"/>
</dbReference>
<dbReference type="AlphaFoldDB" id="A0A7W3RAX0"/>
<dbReference type="InterPro" id="IPR002372">
    <property type="entry name" value="PQQ_rpt_dom"/>
</dbReference>
<comment type="caution">
    <text evidence="2">The sequence shown here is derived from an EMBL/GenBank/DDBJ whole genome shotgun (WGS) entry which is preliminary data.</text>
</comment>
<proteinExistence type="predicted"/>
<dbReference type="InterPro" id="IPR018391">
    <property type="entry name" value="PQQ_b-propeller_rpt"/>
</dbReference>
<dbReference type="SMART" id="SM00564">
    <property type="entry name" value="PQQ"/>
    <property type="match status" value="6"/>
</dbReference>
<sequence length="352" mass="37141">MTDPVAWRAEVDGTVIRLAAADGTVFAGCGPQIYAFDAATGAELWRIDTGTPGPFRAAEGVVYATGGGHVRAVDARTGEEHWRFRGAIPVRPAVGGGRVCVIGDSPRWGRTLHVLNARNGAEKWRMEADPKLSAPACDGDLIYVGCADGALLALRARNGRERWRIEPDQWHPDWPERGGGIEPLGLAGGTLLVAGLPHDPPPLGFVAAVDTRTGRELWQQPAGYDPGEGRPDEGDPPAALVPGGVCVTEPGLLTYLAGESGLATRFRCTEQTRCSPPVMIGGLVCAGTAGQLIEAFDAVTGRREWVVKDVQRPPASGPPPLVAVHGRLVVGGHRRVYQIDPRTGAAYPSSAL</sequence>
<dbReference type="Pfam" id="PF13360">
    <property type="entry name" value="PQQ_2"/>
    <property type="match status" value="2"/>
</dbReference>
<dbReference type="Gene3D" id="2.40.10.480">
    <property type="match status" value="1"/>
</dbReference>
<keyword evidence="3" id="KW-1185">Reference proteome</keyword>
<evidence type="ECO:0000313" key="3">
    <source>
        <dbReference type="Proteomes" id="UP000539313"/>
    </source>
</evidence>
<name>A0A7W3RAX0_9ACTN</name>
<organism evidence="2 3">
    <name type="scientific">Thermomonospora cellulosilytica</name>
    <dbReference type="NCBI Taxonomy" id="1411118"/>
    <lineage>
        <taxon>Bacteria</taxon>
        <taxon>Bacillati</taxon>
        <taxon>Actinomycetota</taxon>
        <taxon>Actinomycetes</taxon>
        <taxon>Streptosporangiales</taxon>
        <taxon>Thermomonosporaceae</taxon>
        <taxon>Thermomonospora</taxon>
    </lineage>
</organism>
<dbReference type="InterPro" id="IPR015943">
    <property type="entry name" value="WD40/YVTN_repeat-like_dom_sf"/>
</dbReference>
<reference evidence="2 3" key="1">
    <citation type="submission" date="2020-08" db="EMBL/GenBank/DDBJ databases">
        <title>Sequencing the genomes of 1000 actinobacteria strains.</title>
        <authorList>
            <person name="Klenk H.-P."/>
        </authorList>
    </citation>
    <scope>NUCLEOTIDE SEQUENCE [LARGE SCALE GENOMIC DNA]</scope>
    <source>
        <strain evidence="2 3">DSM 45823</strain>
    </source>
</reference>
<gene>
    <name evidence="2" type="ORF">HNR21_005750</name>
</gene>
<evidence type="ECO:0000259" key="1">
    <source>
        <dbReference type="Pfam" id="PF13360"/>
    </source>
</evidence>
<dbReference type="RefSeq" id="WP_182707637.1">
    <property type="nucleotide sequence ID" value="NZ_JACJII010000001.1"/>
</dbReference>
<feature type="domain" description="Pyrrolo-quinoline quinone repeat" evidence="1">
    <location>
        <begin position="205"/>
        <end position="346"/>
    </location>
</feature>
<evidence type="ECO:0000313" key="2">
    <source>
        <dbReference type="EMBL" id="MBA9006868.1"/>
    </source>
</evidence>